<accession>A0A7M1LIQ4</accession>
<gene>
    <name evidence="2" type="ORF">IMC76_06810</name>
</gene>
<name>A0A7M1LIQ4_9BACT</name>
<organism evidence="2 3">
    <name type="scientific">Campylobacter corcagiensis</name>
    <dbReference type="NCBI Taxonomy" id="1448857"/>
    <lineage>
        <taxon>Bacteria</taxon>
        <taxon>Pseudomonadati</taxon>
        <taxon>Campylobacterota</taxon>
        <taxon>Epsilonproteobacteria</taxon>
        <taxon>Campylobacterales</taxon>
        <taxon>Campylobacteraceae</taxon>
        <taxon>Campylobacter</taxon>
    </lineage>
</organism>
<dbReference type="InterPro" id="IPR029276">
    <property type="entry name" value="PgbA_N"/>
</dbReference>
<protein>
    <submittedName>
        <fullName evidence="2">Plasminogen-binding N-terminal domain-containing protein</fullName>
    </submittedName>
</protein>
<dbReference type="RefSeq" id="WP_172658577.1">
    <property type="nucleotide sequence ID" value="NZ_CP053842.1"/>
</dbReference>
<proteinExistence type="predicted"/>
<keyword evidence="3" id="KW-1185">Reference proteome</keyword>
<evidence type="ECO:0000313" key="2">
    <source>
        <dbReference type="EMBL" id="QOQ88181.1"/>
    </source>
</evidence>
<reference evidence="2 3" key="1">
    <citation type="submission" date="2020-10" db="EMBL/GenBank/DDBJ databases">
        <title>Campylobacter and Helicobacter PacBio genomes.</title>
        <authorList>
            <person name="Lane C."/>
        </authorList>
    </citation>
    <scope>NUCLEOTIDE SEQUENCE [LARGE SCALE GENOMIC DNA]</scope>
    <source>
        <strain evidence="2 3">2016D-0077</strain>
    </source>
</reference>
<dbReference type="Pfam" id="PF15436">
    <property type="entry name" value="PGBA_N"/>
    <property type="match status" value="1"/>
</dbReference>
<dbReference type="AlphaFoldDB" id="A0A7M1LIQ4"/>
<evidence type="ECO:0000313" key="3">
    <source>
        <dbReference type="Proteomes" id="UP000594749"/>
    </source>
</evidence>
<sequence length="220" mass="24712">MPTYETILLDVDQEKGTGFIVDSSSITIGSSGVISHTFDNGESSIIARAVVESKQDGRAKVRFEVFSMLSQPALPLPGVLPQKGDEVVLNFLYDRALIVVPNENIYNQIVSTFTNINFVHPDIIGAYLNNHSTPNPSRDDFRKMCADNAAGLIFIAMDQKAVFADCGSFEILKSFESASVDNYQVPFYSRIYGISPAWWKWNSEYINDYNEHYKFLLDIK</sequence>
<dbReference type="EMBL" id="CP063078">
    <property type="protein sequence ID" value="QOQ88181.1"/>
    <property type="molecule type" value="Genomic_DNA"/>
</dbReference>
<dbReference type="Proteomes" id="UP000594749">
    <property type="component" value="Chromosome"/>
</dbReference>
<feature type="domain" description="Plasminogen-binding protein PgbA N-terminal" evidence="1">
    <location>
        <begin position="5"/>
        <end position="217"/>
    </location>
</feature>
<evidence type="ECO:0000259" key="1">
    <source>
        <dbReference type="Pfam" id="PF15436"/>
    </source>
</evidence>